<feature type="binding site" evidence="7">
    <location>
        <begin position="51"/>
        <end position="53"/>
    </location>
    <ligand>
        <name>ATP</name>
        <dbReference type="ChEBI" id="CHEBI:30616"/>
    </ligand>
</feature>
<feature type="binding site" evidence="7">
    <location>
        <position position="98"/>
    </location>
    <ligand>
        <name>ATP</name>
        <dbReference type="ChEBI" id="CHEBI:30616"/>
    </ligand>
</feature>
<dbReference type="GO" id="GO:0004775">
    <property type="term" value="F:succinate-CoA ligase (ADP-forming) activity"/>
    <property type="evidence" value="ECO:0007669"/>
    <property type="project" value="UniProtKB-UniRule"/>
</dbReference>
<evidence type="ECO:0000313" key="13">
    <source>
        <dbReference type="Proteomes" id="UP000606991"/>
    </source>
</evidence>
<dbReference type="FunFam" id="3.40.50.261:FF:000007">
    <property type="entry name" value="Succinate--CoA ligase [ADP-forming] subunit beta"/>
    <property type="match status" value="1"/>
</dbReference>
<dbReference type="InterPro" id="IPR013650">
    <property type="entry name" value="ATP-grasp_succ-CoA_synth-type"/>
</dbReference>
<name>A0A2W6ABU3_9BACT</name>
<comment type="subunit">
    <text evidence="7">Heterotetramer of two alpha and two beta subunits.</text>
</comment>
<dbReference type="GO" id="GO:0006104">
    <property type="term" value="P:succinyl-CoA metabolic process"/>
    <property type="evidence" value="ECO:0007669"/>
    <property type="project" value="TreeGrafter"/>
</dbReference>
<dbReference type="PROSITE" id="PS01217">
    <property type="entry name" value="SUCCINYL_COA_LIG_3"/>
    <property type="match status" value="1"/>
</dbReference>
<dbReference type="HAMAP" id="MF_00558">
    <property type="entry name" value="Succ_CoA_beta"/>
    <property type="match status" value="1"/>
</dbReference>
<comment type="function">
    <text evidence="7">Succinyl-CoA synthetase functions in the citric acid cycle (TCA), coupling the hydrolysis of succinyl-CoA to the synthesis of either ATP or GTP and thus represents the only step of substrate-level phosphorylation in the TCA. The beta subunit provides nucleotide specificity of the enzyme and binds the substrate succinate, while the binding sites for coenzyme A and phosphate are found in the alpha subunit.</text>
</comment>
<evidence type="ECO:0000256" key="4">
    <source>
        <dbReference type="ARBA" id="ARBA00022741"/>
    </source>
</evidence>
<dbReference type="AlphaFoldDB" id="A0A2W6ABU3"/>
<keyword evidence="5 7" id="KW-0067">ATP-binding</keyword>
<dbReference type="GO" id="GO:0000287">
    <property type="term" value="F:magnesium ion binding"/>
    <property type="evidence" value="ECO:0007669"/>
    <property type="project" value="UniProtKB-UniRule"/>
</dbReference>
<dbReference type="Gene3D" id="3.30.1490.20">
    <property type="entry name" value="ATP-grasp fold, A domain"/>
    <property type="match status" value="1"/>
</dbReference>
<comment type="catalytic activity">
    <reaction evidence="7">
        <text>GTP + succinate + CoA = succinyl-CoA + GDP + phosphate</text>
        <dbReference type="Rhea" id="RHEA:22120"/>
        <dbReference type="ChEBI" id="CHEBI:30031"/>
        <dbReference type="ChEBI" id="CHEBI:37565"/>
        <dbReference type="ChEBI" id="CHEBI:43474"/>
        <dbReference type="ChEBI" id="CHEBI:57287"/>
        <dbReference type="ChEBI" id="CHEBI:57292"/>
        <dbReference type="ChEBI" id="CHEBI:58189"/>
    </reaction>
</comment>
<comment type="caution">
    <text evidence="11">The sequence shown here is derived from an EMBL/GenBank/DDBJ whole genome shotgun (WGS) entry which is preliminary data.</text>
</comment>
<evidence type="ECO:0000256" key="7">
    <source>
        <dbReference type="HAMAP-Rule" id="MF_00558"/>
    </source>
</evidence>
<dbReference type="EC" id="6.2.1.5" evidence="7"/>
<feature type="binding site" evidence="7">
    <location>
        <begin position="328"/>
        <end position="330"/>
    </location>
    <ligand>
        <name>substrate</name>
        <note>ligand shared with subunit alpha</note>
    </ligand>
</feature>
<keyword evidence="4 7" id="KW-0547">Nucleotide-binding</keyword>
<keyword evidence="3 7" id="KW-0479">Metal-binding</keyword>
<dbReference type="InterPro" id="IPR013815">
    <property type="entry name" value="ATP_grasp_subdomain_1"/>
</dbReference>
<dbReference type="EMBL" id="JAEKNS010000145">
    <property type="protein sequence ID" value="MBJ7596025.1"/>
    <property type="molecule type" value="Genomic_DNA"/>
</dbReference>
<dbReference type="NCBIfam" id="TIGR01016">
    <property type="entry name" value="sucCoAbeta"/>
    <property type="match status" value="1"/>
</dbReference>
<dbReference type="PIRSF" id="PIRSF001554">
    <property type="entry name" value="SucCS_beta"/>
    <property type="match status" value="1"/>
</dbReference>
<dbReference type="GO" id="GO:0042709">
    <property type="term" value="C:succinate-CoA ligase complex"/>
    <property type="evidence" value="ECO:0007669"/>
    <property type="project" value="TreeGrafter"/>
</dbReference>
<dbReference type="Gene3D" id="3.40.50.261">
    <property type="entry name" value="Succinyl-CoA synthetase domains"/>
    <property type="match status" value="1"/>
</dbReference>
<feature type="binding site" evidence="7">
    <location>
        <position position="90"/>
    </location>
    <ligand>
        <name>ATP</name>
        <dbReference type="ChEBI" id="CHEBI:30616"/>
    </ligand>
</feature>
<evidence type="ECO:0000259" key="8">
    <source>
        <dbReference type="Pfam" id="PF00549"/>
    </source>
</evidence>
<evidence type="ECO:0000259" key="9">
    <source>
        <dbReference type="Pfam" id="PF08442"/>
    </source>
</evidence>
<dbReference type="Proteomes" id="UP000606991">
    <property type="component" value="Unassembled WGS sequence"/>
</dbReference>
<dbReference type="UniPathway" id="UPA00223">
    <property type="reaction ID" value="UER00999"/>
</dbReference>
<comment type="similarity">
    <text evidence="7">Belongs to the succinate/malate CoA ligase beta subunit family.</text>
</comment>
<dbReference type="GO" id="GO:0005524">
    <property type="term" value="F:ATP binding"/>
    <property type="evidence" value="ECO:0007669"/>
    <property type="project" value="UniProtKB-UniRule"/>
</dbReference>
<dbReference type="InterPro" id="IPR005809">
    <property type="entry name" value="Succ_CoA_ligase-like_bsu"/>
</dbReference>
<dbReference type="Gene3D" id="3.30.470.20">
    <property type="entry name" value="ATP-grasp fold, B domain"/>
    <property type="match status" value="1"/>
</dbReference>
<feature type="domain" description="ATP-grasp fold succinyl-CoA synthetase-type" evidence="9">
    <location>
        <begin position="2"/>
        <end position="201"/>
    </location>
</feature>
<dbReference type="InterPro" id="IPR016102">
    <property type="entry name" value="Succinyl-CoA_synth-like"/>
</dbReference>
<dbReference type="PANTHER" id="PTHR11815:SF10">
    <property type="entry name" value="SUCCINATE--COA LIGASE [GDP-FORMING] SUBUNIT BETA, MITOCHONDRIAL"/>
    <property type="match status" value="1"/>
</dbReference>
<dbReference type="RefSeq" id="WP_337313679.1">
    <property type="nucleotide sequence ID" value="NZ_JAEKNS010000145.1"/>
</dbReference>
<evidence type="ECO:0000256" key="2">
    <source>
        <dbReference type="ARBA" id="ARBA00022598"/>
    </source>
</evidence>
<protein>
    <recommendedName>
        <fullName evidence="7">Succinate--CoA ligase [ADP-forming] subunit beta</fullName>
        <ecNumber evidence="7">6.2.1.5</ecNumber>
    </recommendedName>
    <alternativeName>
        <fullName evidence="7">Succinyl-CoA synthetase subunit beta</fullName>
        <shortName evidence="7">SCS-beta</shortName>
    </alternativeName>
</protein>
<evidence type="ECO:0000256" key="1">
    <source>
        <dbReference type="ARBA" id="ARBA00022532"/>
    </source>
</evidence>
<evidence type="ECO:0000313" key="12">
    <source>
        <dbReference type="Proteomes" id="UP000248724"/>
    </source>
</evidence>
<dbReference type="PANTHER" id="PTHR11815">
    <property type="entry name" value="SUCCINYL-COA SYNTHETASE BETA CHAIN"/>
    <property type="match status" value="1"/>
</dbReference>
<feature type="binding site" evidence="7">
    <location>
        <position position="44"/>
    </location>
    <ligand>
        <name>ATP</name>
        <dbReference type="ChEBI" id="CHEBI:30616"/>
    </ligand>
</feature>
<feature type="binding site" evidence="7">
    <location>
        <position position="198"/>
    </location>
    <ligand>
        <name>Mg(2+)</name>
        <dbReference type="ChEBI" id="CHEBI:18420"/>
    </ligand>
</feature>
<accession>A0A934K5C7</accession>
<reference evidence="10 13" key="3">
    <citation type="submission" date="2020-10" db="EMBL/GenBank/DDBJ databases">
        <title>Ca. Dormibacterota MAGs.</title>
        <authorList>
            <person name="Montgomery K."/>
        </authorList>
    </citation>
    <scope>NUCLEOTIDE SEQUENCE [LARGE SCALE GENOMIC DNA]</scope>
    <source>
        <strain evidence="10">SC8812_S17_18</strain>
    </source>
</reference>
<gene>
    <name evidence="7 10" type="primary">sucC</name>
    <name evidence="11" type="ORF">DLM65_03330</name>
    <name evidence="10" type="ORF">JF886_14435</name>
</gene>
<dbReference type="SUPFAM" id="SSF52210">
    <property type="entry name" value="Succinyl-CoA synthetase domains"/>
    <property type="match status" value="1"/>
</dbReference>
<dbReference type="Pfam" id="PF00549">
    <property type="entry name" value="Ligase_CoA"/>
    <property type="match status" value="1"/>
</dbReference>
<evidence type="ECO:0000313" key="10">
    <source>
        <dbReference type="EMBL" id="MBJ7596025.1"/>
    </source>
</evidence>
<dbReference type="SUPFAM" id="SSF56059">
    <property type="entry name" value="Glutathione synthetase ATP-binding domain-like"/>
    <property type="match status" value="1"/>
</dbReference>
<keyword evidence="6 7" id="KW-0460">Magnesium</keyword>
<feature type="binding site" evidence="7">
    <location>
        <position position="271"/>
    </location>
    <ligand>
        <name>substrate</name>
        <note>ligand shared with subunit alpha</note>
    </ligand>
</feature>
<evidence type="ECO:0000256" key="5">
    <source>
        <dbReference type="ARBA" id="ARBA00022840"/>
    </source>
</evidence>
<dbReference type="Proteomes" id="UP000248724">
    <property type="component" value="Unassembled WGS sequence"/>
</dbReference>
<evidence type="ECO:0000256" key="6">
    <source>
        <dbReference type="ARBA" id="ARBA00022842"/>
    </source>
</evidence>
<feature type="binding site" evidence="7">
    <location>
        <position position="212"/>
    </location>
    <ligand>
        <name>Mg(2+)</name>
        <dbReference type="ChEBI" id="CHEBI:18420"/>
    </ligand>
</feature>
<accession>A0A2W6ABU3</accession>
<reference evidence="11 12" key="1">
    <citation type="journal article" date="2017" name="Nature">
        <title>Atmospheric trace gases support primary production in Antarctic desert surface soil.</title>
        <authorList>
            <person name="Ji M."/>
            <person name="Greening C."/>
            <person name="Vanwonterghem I."/>
            <person name="Carere C.R."/>
            <person name="Bay S.K."/>
            <person name="Steen J.A."/>
            <person name="Montgomery K."/>
            <person name="Lines T."/>
            <person name="Beardall J."/>
            <person name="van Dorst J."/>
            <person name="Snape I."/>
            <person name="Stott M.B."/>
            <person name="Hugenholtz P."/>
            <person name="Ferrari B.C."/>
        </authorList>
    </citation>
    <scope>NUCLEOTIDE SEQUENCE [LARGE SCALE GENOMIC DNA]</scope>
    <source>
        <strain evidence="11">RRmetagenome_bin12</strain>
    </source>
</reference>
<reference evidence="11" key="2">
    <citation type="submission" date="2018-05" db="EMBL/GenBank/DDBJ databases">
        <authorList>
            <person name="Ferrari B."/>
        </authorList>
    </citation>
    <scope>NUCLEOTIDE SEQUENCE</scope>
    <source>
        <strain evidence="11">RRmetagenome_bin12</strain>
    </source>
</reference>
<comment type="pathway">
    <text evidence="7">Carbohydrate metabolism; tricarboxylic acid cycle; succinate from succinyl-CoA (ligase route): step 1/1.</text>
</comment>
<comment type="catalytic activity">
    <reaction evidence="7">
        <text>succinate + ATP + CoA = succinyl-CoA + ADP + phosphate</text>
        <dbReference type="Rhea" id="RHEA:17661"/>
        <dbReference type="ChEBI" id="CHEBI:30031"/>
        <dbReference type="ChEBI" id="CHEBI:30616"/>
        <dbReference type="ChEBI" id="CHEBI:43474"/>
        <dbReference type="ChEBI" id="CHEBI:57287"/>
        <dbReference type="ChEBI" id="CHEBI:57292"/>
        <dbReference type="ChEBI" id="CHEBI:456216"/>
        <dbReference type="EC" id="6.2.1.5"/>
    </reaction>
</comment>
<dbReference type="Pfam" id="PF08442">
    <property type="entry name" value="ATP-grasp_2"/>
    <property type="match status" value="1"/>
</dbReference>
<feature type="domain" description="ATP-citrate synthase/succinyl-CoA ligase C-terminal" evidence="8">
    <location>
        <begin position="271"/>
        <end position="382"/>
    </location>
</feature>
<keyword evidence="2 7" id="KW-0436">Ligase</keyword>
<dbReference type="InterPro" id="IPR005811">
    <property type="entry name" value="SUCC_ACL_C"/>
</dbReference>
<dbReference type="InterPro" id="IPR017866">
    <property type="entry name" value="Succ-CoA_synthase_bsu_CS"/>
</dbReference>
<sequence length="394" mass="42158">MKLLEYQAKQQFVAAGIATPQGRLARTPAEAAAAARELGRVAVKAQVPTGGRGKAGGIAVVDTPDQAEREATRILAMDIRGYPVRSVWCETGLSIESEFYLGLTLDRDRRLLALIFSAAGGMEIEQVAEESPEKIAKLWPDPFAGPQAYEIRQMVFAALRHAPRLRDRAAKLAAPLVVLTQKLYGVATALDAVTCEINPLVLTPDGDFLAADGKLEVDENAHYRHRPLAEELARDATGDDGRTGDDPYEVEAQRRGLTYVHLDGDIGVIGNGAGLVMNTLDLVKQHGGEPADFLDVGGGASAEKVRNSLEMVLLDPKVRGVFINIFGGITRGDEVAKGVIAARDELKITKPLVVRMTGTREEEGRELLQEAGIVPAVSATEAADKIVALTRGGV</sequence>
<comment type="cofactor">
    <cofactor evidence="7">
        <name>Mg(2+)</name>
        <dbReference type="ChEBI" id="CHEBI:18420"/>
    </cofactor>
    <text evidence="7">Binds 1 Mg(2+) ion per subunit.</text>
</comment>
<evidence type="ECO:0000313" key="11">
    <source>
        <dbReference type="EMBL" id="PZR82758.1"/>
    </source>
</evidence>
<dbReference type="NCBIfam" id="NF001913">
    <property type="entry name" value="PRK00696.1"/>
    <property type="match status" value="1"/>
</dbReference>
<proteinExistence type="inferred from homology"/>
<evidence type="ECO:0000256" key="3">
    <source>
        <dbReference type="ARBA" id="ARBA00022723"/>
    </source>
</evidence>
<organism evidence="11 12">
    <name type="scientific">Candidatus Aeolococcus gillhamiae</name>
    <dbReference type="NCBI Taxonomy" id="3127015"/>
    <lineage>
        <taxon>Bacteria</taxon>
        <taxon>Bacillati</taxon>
        <taxon>Candidatus Dormiibacterota</taxon>
        <taxon>Candidatus Dormibacteria</taxon>
        <taxon>Candidatus Aeolococcales</taxon>
        <taxon>Candidatus Aeolococcaceae</taxon>
        <taxon>Candidatus Aeolococcus</taxon>
    </lineage>
</organism>
<dbReference type="GO" id="GO:0006099">
    <property type="term" value="P:tricarboxylic acid cycle"/>
    <property type="evidence" value="ECO:0007669"/>
    <property type="project" value="UniProtKB-UniRule"/>
</dbReference>
<feature type="binding site" evidence="7">
    <location>
        <position position="93"/>
    </location>
    <ligand>
        <name>ATP</name>
        <dbReference type="ChEBI" id="CHEBI:30616"/>
    </ligand>
</feature>
<dbReference type="EMBL" id="QHBU01000059">
    <property type="protein sequence ID" value="PZR82758.1"/>
    <property type="molecule type" value="Genomic_DNA"/>
</dbReference>
<keyword evidence="1 7" id="KW-0816">Tricarboxylic acid cycle</keyword>